<dbReference type="InterPro" id="IPR000531">
    <property type="entry name" value="Beta-barrel_TonB"/>
</dbReference>
<feature type="domain" description="TonB-dependent receptor-like beta-barrel" evidence="16">
    <location>
        <begin position="192"/>
        <end position="594"/>
    </location>
</feature>
<evidence type="ECO:0000256" key="11">
    <source>
        <dbReference type="ARBA" id="ARBA00023237"/>
    </source>
</evidence>
<evidence type="ECO:0000256" key="9">
    <source>
        <dbReference type="ARBA" id="ARBA00023136"/>
    </source>
</evidence>
<dbReference type="RefSeq" id="WP_310329617.1">
    <property type="nucleotide sequence ID" value="NZ_JAVDXV010000005.1"/>
</dbReference>
<keyword evidence="19" id="KW-1185">Reference proteome</keyword>
<feature type="signal peptide" evidence="15">
    <location>
        <begin position="1"/>
        <end position="21"/>
    </location>
</feature>
<evidence type="ECO:0000256" key="4">
    <source>
        <dbReference type="ARBA" id="ARBA00022452"/>
    </source>
</evidence>
<evidence type="ECO:0000256" key="14">
    <source>
        <dbReference type="SAM" id="MobiDB-lite"/>
    </source>
</evidence>
<keyword evidence="10" id="KW-0675">Receptor</keyword>
<dbReference type="InterPro" id="IPR039426">
    <property type="entry name" value="TonB-dep_rcpt-like"/>
</dbReference>
<feature type="domain" description="TonB-dependent receptor plug" evidence="17">
    <location>
        <begin position="45"/>
        <end position="151"/>
    </location>
</feature>
<keyword evidence="7" id="KW-0406">Ion transport</keyword>
<keyword evidence="11 12" id="KW-0998">Cell outer membrane</keyword>
<evidence type="ECO:0000256" key="6">
    <source>
        <dbReference type="ARBA" id="ARBA00022729"/>
    </source>
</evidence>
<evidence type="ECO:0000256" key="13">
    <source>
        <dbReference type="RuleBase" id="RU003357"/>
    </source>
</evidence>
<reference evidence="18 19" key="1">
    <citation type="submission" date="2023-07" db="EMBL/GenBank/DDBJ databases">
        <title>Sorghum-associated microbial communities from plants grown in Nebraska, USA.</title>
        <authorList>
            <person name="Schachtman D."/>
        </authorList>
    </citation>
    <scope>NUCLEOTIDE SEQUENCE [LARGE SCALE GENOMIC DNA]</scope>
    <source>
        <strain evidence="18 19">BE316</strain>
    </source>
</reference>
<evidence type="ECO:0000256" key="1">
    <source>
        <dbReference type="ARBA" id="ARBA00004571"/>
    </source>
</evidence>
<dbReference type="Proteomes" id="UP001180825">
    <property type="component" value="Unassembled WGS sequence"/>
</dbReference>
<dbReference type="PANTHER" id="PTHR30069">
    <property type="entry name" value="TONB-DEPENDENT OUTER MEMBRANE RECEPTOR"/>
    <property type="match status" value="1"/>
</dbReference>
<evidence type="ECO:0000256" key="7">
    <source>
        <dbReference type="ARBA" id="ARBA00023065"/>
    </source>
</evidence>
<dbReference type="SUPFAM" id="SSF56935">
    <property type="entry name" value="Porins"/>
    <property type="match status" value="1"/>
</dbReference>
<evidence type="ECO:0000259" key="16">
    <source>
        <dbReference type="Pfam" id="PF00593"/>
    </source>
</evidence>
<comment type="similarity">
    <text evidence="2 12 13">Belongs to the TonB-dependent receptor family.</text>
</comment>
<evidence type="ECO:0000313" key="18">
    <source>
        <dbReference type="EMBL" id="MDR7333678.1"/>
    </source>
</evidence>
<gene>
    <name evidence="18" type="ORF">J2X21_002820</name>
</gene>
<keyword evidence="5 12" id="KW-0812">Transmembrane</keyword>
<comment type="subcellular location">
    <subcellularLocation>
        <location evidence="1 12">Cell outer membrane</location>
        <topology evidence="1 12">Multi-pass membrane protein</topology>
    </subcellularLocation>
</comment>
<evidence type="ECO:0000256" key="5">
    <source>
        <dbReference type="ARBA" id="ARBA00022692"/>
    </source>
</evidence>
<keyword evidence="9 12" id="KW-0472">Membrane</keyword>
<accession>A0ABU2ACF3</accession>
<sequence>MSQALIAARRPLLALSAFALAASTHAQTNKLDTVVTTATRTPQKLSDVLADMTVLTRDDIERQAFGSLADLLRRQVGFEMIRNGGAGANTSMFVRGADTRHTAVLIDGVRIDSQASSGASWNAIPLAQVERVEIVRGPASALYGSDAIGGVVQIFTRKGDGKPVVDLGLGIGNRGLAKVDASVSGRTGIVDYSLAAAGESSNGFNARPTPATATFTPDDDGYQSRNASLRLGLQLAAEHRVELSALSSHVNSEYDSTATARTDDRTLSDTRATRVAWAAQWTPALRSELSVGESSERYETQPSPYVTKTRVRTYAFNSSWNLGAVGTLQGVLERREDQLDNTGLIAATRPGHGERHQDAIGAGWTWASGPLSLQLNARRDRDSEFGGVSTGAVAGGYRLGAAWRVQASVGTSFRAPSLYQRFSDSGKASLRPEKGRNAELGLHYAAGRDEFSVTAYRNQVRDLIIYSVPGACPSPYGCYDNVSEGLLQGLSLRGGTVLGPVRLSGTLDLQAPKDVDEASAHYGKLLARRAKTHGTLRAETDVGAWTLGGQVLASSKRTDNLNTGFKLGGYTLLDLDAQVAMSRRLSLQFKVENVFDHAYETARSYAASPRQVFVGLRFTPQL</sequence>
<name>A0ABU2ACF3_9BURK</name>
<evidence type="ECO:0000259" key="17">
    <source>
        <dbReference type="Pfam" id="PF07715"/>
    </source>
</evidence>
<proteinExistence type="inferred from homology"/>
<organism evidence="18 19">
    <name type="scientific">Roseateles asaccharophilus</name>
    <dbReference type="NCBI Taxonomy" id="582607"/>
    <lineage>
        <taxon>Bacteria</taxon>
        <taxon>Pseudomonadati</taxon>
        <taxon>Pseudomonadota</taxon>
        <taxon>Betaproteobacteria</taxon>
        <taxon>Burkholderiales</taxon>
        <taxon>Sphaerotilaceae</taxon>
        <taxon>Roseateles</taxon>
    </lineage>
</organism>
<keyword evidence="8 13" id="KW-0798">TonB box</keyword>
<evidence type="ECO:0000256" key="12">
    <source>
        <dbReference type="PROSITE-ProRule" id="PRU01360"/>
    </source>
</evidence>
<feature type="compositionally biased region" description="Low complexity" evidence="14">
    <location>
        <begin position="206"/>
        <end position="216"/>
    </location>
</feature>
<evidence type="ECO:0000256" key="10">
    <source>
        <dbReference type="ARBA" id="ARBA00023170"/>
    </source>
</evidence>
<evidence type="ECO:0000256" key="8">
    <source>
        <dbReference type="ARBA" id="ARBA00023077"/>
    </source>
</evidence>
<evidence type="ECO:0000256" key="2">
    <source>
        <dbReference type="ARBA" id="ARBA00009810"/>
    </source>
</evidence>
<dbReference type="Gene3D" id="2.40.170.20">
    <property type="entry name" value="TonB-dependent receptor, beta-barrel domain"/>
    <property type="match status" value="1"/>
</dbReference>
<feature type="chain" id="PRO_5047494061" evidence="15">
    <location>
        <begin position="22"/>
        <end position="622"/>
    </location>
</feature>
<dbReference type="PANTHER" id="PTHR30069:SF53">
    <property type="entry name" value="COLICIN I RECEPTOR-RELATED"/>
    <property type="match status" value="1"/>
</dbReference>
<dbReference type="InterPro" id="IPR037066">
    <property type="entry name" value="Plug_dom_sf"/>
</dbReference>
<evidence type="ECO:0000313" key="19">
    <source>
        <dbReference type="Proteomes" id="UP001180825"/>
    </source>
</evidence>
<dbReference type="PROSITE" id="PS52016">
    <property type="entry name" value="TONB_DEPENDENT_REC_3"/>
    <property type="match status" value="1"/>
</dbReference>
<feature type="region of interest" description="Disordered" evidence="14">
    <location>
        <begin position="201"/>
        <end position="221"/>
    </location>
</feature>
<protein>
    <submittedName>
        <fullName evidence="18">Vitamin B12 transporter</fullName>
    </submittedName>
</protein>
<evidence type="ECO:0000256" key="15">
    <source>
        <dbReference type="SAM" id="SignalP"/>
    </source>
</evidence>
<dbReference type="Pfam" id="PF00593">
    <property type="entry name" value="TonB_dep_Rec_b-barrel"/>
    <property type="match status" value="1"/>
</dbReference>
<keyword evidence="4 12" id="KW-1134">Transmembrane beta strand</keyword>
<keyword evidence="3 12" id="KW-0813">Transport</keyword>
<evidence type="ECO:0000256" key="3">
    <source>
        <dbReference type="ARBA" id="ARBA00022448"/>
    </source>
</evidence>
<dbReference type="InterPro" id="IPR012910">
    <property type="entry name" value="Plug_dom"/>
</dbReference>
<dbReference type="InterPro" id="IPR036942">
    <property type="entry name" value="Beta-barrel_TonB_sf"/>
</dbReference>
<comment type="caution">
    <text evidence="18">The sequence shown here is derived from an EMBL/GenBank/DDBJ whole genome shotgun (WGS) entry which is preliminary data.</text>
</comment>
<dbReference type="CDD" id="cd01347">
    <property type="entry name" value="ligand_gated_channel"/>
    <property type="match status" value="1"/>
</dbReference>
<keyword evidence="6 15" id="KW-0732">Signal</keyword>
<dbReference type="Pfam" id="PF07715">
    <property type="entry name" value="Plug"/>
    <property type="match status" value="1"/>
</dbReference>
<dbReference type="Gene3D" id="2.170.130.10">
    <property type="entry name" value="TonB-dependent receptor, plug domain"/>
    <property type="match status" value="1"/>
</dbReference>
<dbReference type="EMBL" id="JAVDXV010000005">
    <property type="protein sequence ID" value="MDR7333678.1"/>
    <property type="molecule type" value="Genomic_DNA"/>
</dbReference>